<proteinExistence type="predicted"/>
<dbReference type="InterPro" id="IPR026889">
    <property type="entry name" value="Zn_Tnp"/>
</dbReference>
<evidence type="ECO:0000313" key="3">
    <source>
        <dbReference type="Proteomes" id="UP000321192"/>
    </source>
</evidence>
<dbReference type="Proteomes" id="UP000321192">
    <property type="component" value="Unassembled WGS sequence"/>
</dbReference>
<comment type="caution">
    <text evidence="2">The sequence shown here is derived from an EMBL/GenBank/DDBJ whole genome shotgun (WGS) entry which is preliminary data.</text>
</comment>
<protein>
    <recommendedName>
        <fullName evidence="1">Transposase zinc-binding domain-containing protein</fullName>
    </recommendedName>
</protein>
<accession>A0A5C7SUK8</accession>
<name>A0A5C7SUK8_THASP</name>
<dbReference type="AlphaFoldDB" id="A0A5C7SUK8"/>
<organism evidence="2 3">
    <name type="scientific">Thauera aminoaromatica</name>
    <dbReference type="NCBI Taxonomy" id="164330"/>
    <lineage>
        <taxon>Bacteria</taxon>
        <taxon>Pseudomonadati</taxon>
        <taxon>Pseudomonadota</taxon>
        <taxon>Betaproteobacteria</taxon>
        <taxon>Rhodocyclales</taxon>
        <taxon>Zoogloeaceae</taxon>
        <taxon>Thauera</taxon>
    </lineage>
</organism>
<gene>
    <name evidence="2" type="ORF">E6Q80_06670</name>
</gene>
<sequence>MLAINCKRRGFCPSCGARRMSQTATHLVEHVIPHVPVRQWVLSLPIPLLLAAHRELRTPVLQVVQRVVRSHLLDAAELKADEGHGGAVTPIQRFGTLGRRRHVAGPTRGRFGPYHYPIRMRNS</sequence>
<evidence type="ECO:0000259" key="1">
    <source>
        <dbReference type="Pfam" id="PF14319"/>
    </source>
</evidence>
<dbReference type="Pfam" id="PF14319">
    <property type="entry name" value="Zn_Tnp_IS91"/>
    <property type="match status" value="1"/>
</dbReference>
<feature type="domain" description="Transposase zinc-binding" evidence="1">
    <location>
        <begin position="3"/>
        <end position="44"/>
    </location>
</feature>
<dbReference type="EMBL" id="SSFD01000093">
    <property type="protein sequence ID" value="TXH87062.1"/>
    <property type="molecule type" value="Genomic_DNA"/>
</dbReference>
<evidence type="ECO:0000313" key="2">
    <source>
        <dbReference type="EMBL" id="TXH87062.1"/>
    </source>
</evidence>
<dbReference type="RefSeq" id="WP_276657771.1">
    <property type="nucleotide sequence ID" value="NZ_SSFD01000093.1"/>
</dbReference>
<reference evidence="2 3" key="1">
    <citation type="submission" date="2018-09" db="EMBL/GenBank/DDBJ databases">
        <title>Metagenome Assembled Genomes from an Advanced Water Purification Facility.</title>
        <authorList>
            <person name="Stamps B.W."/>
            <person name="Spear J.R."/>
        </authorList>
    </citation>
    <scope>NUCLEOTIDE SEQUENCE [LARGE SCALE GENOMIC DNA]</scope>
    <source>
        <strain evidence="2">Bin_27_1</strain>
    </source>
</reference>